<dbReference type="KEGG" id="hch:HCH_02098"/>
<dbReference type="AlphaFoldDB" id="Q2SK96"/>
<reference evidence="1 2" key="1">
    <citation type="journal article" date="2005" name="Nucleic Acids Res.">
        <title>Genomic blueprint of Hahella chejuensis, a marine microbe producing an algicidal agent.</title>
        <authorList>
            <person name="Jeong H."/>
            <person name="Yim J.H."/>
            <person name="Lee C."/>
            <person name="Choi S.-H."/>
            <person name="Park Y.K."/>
            <person name="Yoon S.H."/>
            <person name="Hur C.-G."/>
            <person name="Kang H.-Y."/>
            <person name="Kim D."/>
            <person name="Lee H.H."/>
            <person name="Park K.H."/>
            <person name="Park S.-H."/>
            <person name="Park H.-S."/>
            <person name="Lee H.K."/>
            <person name="Oh T.K."/>
            <person name="Kim J.F."/>
        </authorList>
    </citation>
    <scope>NUCLEOTIDE SEQUENCE [LARGE SCALE GENOMIC DNA]</scope>
    <source>
        <strain evidence="1 2">KCTC 2396</strain>
    </source>
</reference>
<accession>Q2SK96</accession>
<evidence type="ECO:0008006" key="3">
    <source>
        <dbReference type="Google" id="ProtNLM"/>
    </source>
</evidence>
<dbReference type="STRING" id="349521.HCH_02098"/>
<name>Q2SK96_HAHCH</name>
<gene>
    <name evidence="1" type="ordered locus">HCH_02098</name>
</gene>
<dbReference type="EMBL" id="CP000155">
    <property type="protein sequence ID" value="ABC28928.1"/>
    <property type="molecule type" value="Genomic_DNA"/>
</dbReference>
<dbReference type="Proteomes" id="UP000000238">
    <property type="component" value="Chromosome"/>
</dbReference>
<protein>
    <recommendedName>
        <fullName evidence="3">Knr4/Smi1-like domain-containing protein</fullName>
    </recommendedName>
</protein>
<dbReference type="RefSeq" id="WP_011395999.1">
    <property type="nucleotide sequence ID" value="NC_007645.1"/>
</dbReference>
<dbReference type="OrthoDB" id="3482692at2"/>
<evidence type="ECO:0000313" key="1">
    <source>
        <dbReference type="EMBL" id="ABC28928.1"/>
    </source>
</evidence>
<organism evidence="1 2">
    <name type="scientific">Hahella chejuensis (strain KCTC 2396)</name>
    <dbReference type="NCBI Taxonomy" id="349521"/>
    <lineage>
        <taxon>Bacteria</taxon>
        <taxon>Pseudomonadati</taxon>
        <taxon>Pseudomonadota</taxon>
        <taxon>Gammaproteobacteria</taxon>
        <taxon>Oceanospirillales</taxon>
        <taxon>Hahellaceae</taxon>
        <taxon>Hahella</taxon>
    </lineage>
</organism>
<keyword evidence="2" id="KW-1185">Reference proteome</keyword>
<sequence length="145" mass="16847">MKVGKYELPKEIDSLIESGIWPLTDDQEFAQHEKMLIEKSMLSRVVIDEAKIYFYKPPFLNAKKRIEYGDDIVLSKFDSNENIDPEKLIILGDFGAGSDSFWGVYYKDELSAPIVIKEKWNENGKRLGWVELFSNFSELCELLEK</sequence>
<evidence type="ECO:0000313" key="2">
    <source>
        <dbReference type="Proteomes" id="UP000000238"/>
    </source>
</evidence>
<proteinExistence type="predicted"/>
<dbReference type="HOGENOM" id="CLU_1784154_0_0_6"/>